<dbReference type="InterPro" id="IPR000515">
    <property type="entry name" value="MetI-like"/>
</dbReference>
<proteinExistence type="inferred from homology"/>
<keyword evidence="2 7" id="KW-0813">Transport</keyword>
<dbReference type="InterPro" id="IPR035906">
    <property type="entry name" value="MetI-like_sf"/>
</dbReference>
<keyword evidence="10" id="KW-1185">Reference proteome</keyword>
<reference evidence="9 10" key="1">
    <citation type="submission" date="2019-09" db="EMBL/GenBank/DDBJ databases">
        <title>Phylogeny of genus Pseudoclavibacter and closely related genus.</title>
        <authorList>
            <person name="Li Y."/>
        </authorList>
    </citation>
    <scope>NUCLEOTIDE SEQUENCE [LARGE SCALE GENOMIC DNA]</scope>
    <source>
        <strain evidence="9 10">JCM 16921</strain>
    </source>
</reference>
<organism evidence="9 10">
    <name type="scientific">Pseudoclavibacter caeni</name>
    <dbReference type="NCBI Taxonomy" id="908846"/>
    <lineage>
        <taxon>Bacteria</taxon>
        <taxon>Bacillati</taxon>
        <taxon>Actinomycetota</taxon>
        <taxon>Actinomycetes</taxon>
        <taxon>Micrococcales</taxon>
        <taxon>Microbacteriaceae</taxon>
        <taxon>Pseudoclavibacter</taxon>
    </lineage>
</organism>
<evidence type="ECO:0000256" key="2">
    <source>
        <dbReference type="ARBA" id="ARBA00022448"/>
    </source>
</evidence>
<dbReference type="CDD" id="cd06261">
    <property type="entry name" value="TM_PBP2"/>
    <property type="match status" value="1"/>
</dbReference>
<accession>A0A7C8FS05</accession>
<gene>
    <name evidence="9" type="ORF">F8O02_01425</name>
</gene>
<evidence type="ECO:0000256" key="6">
    <source>
        <dbReference type="ARBA" id="ARBA00023136"/>
    </source>
</evidence>
<evidence type="ECO:0000256" key="3">
    <source>
        <dbReference type="ARBA" id="ARBA00022475"/>
    </source>
</evidence>
<feature type="transmembrane region" description="Helical" evidence="7">
    <location>
        <begin position="235"/>
        <end position="261"/>
    </location>
</feature>
<dbReference type="PANTHER" id="PTHR43163:SF6">
    <property type="entry name" value="DIPEPTIDE TRANSPORT SYSTEM PERMEASE PROTEIN DPPB-RELATED"/>
    <property type="match status" value="1"/>
</dbReference>
<feature type="transmembrane region" description="Helical" evidence="7">
    <location>
        <begin position="97"/>
        <end position="119"/>
    </location>
</feature>
<feature type="transmembrane region" description="Helical" evidence="7">
    <location>
        <begin position="177"/>
        <end position="197"/>
    </location>
</feature>
<dbReference type="Pfam" id="PF19300">
    <property type="entry name" value="BPD_transp_1_N"/>
    <property type="match status" value="1"/>
</dbReference>
<evidence type="ECO:0000313" key="9">
    <source>
        <dbReference type="EMBL" id="KAB1633615.1"/>
    </source>
</evidence>
<comment type="similarity">
    <text evidence="7">Belongs to the binding-protein-dependent transport system permease family.</text>
</comment>
<evidence type="ECO:0000256" key="4">
    <source>
        <dbReference type="ARBA" id="ARBA00022692"/>
    </source>
</evidence>
<dbReference type="PANTHER" id="PTHR43163">
    <property type="entry name" value="DIPEPTIDE TRANSPORT SYSTEM PERMEASE PROTEIN DPPB-RELATED"/>
    <property type="match status" value="1"/>
</dbReference>
<keyword evidence="3" id="KW-1003">Cell membrane</keyword>
<keyword evidence="6 7" id="KW-0472">Membrane</keyword>
<dbReference type="SUPFAM" id="SSF161098">
    <property type="entry name" value="MetI-like"/>
    <property type="match status" value="1"/>
</dbReference>
<dbReference type="Pfam" id="PF00528">
    <property type="entry name" value="BPD_transp_1"/>
    <property type="match status" value="1"/>
</dbReference>
<dbReference type="Proteomes" id="UP000481339">
    <property type="component" value="Unassembled WGS sequence"/>
</dbReference>
<dbReference type="GO" id="GO:0005886">
    <property type="term" value="C:plasma membrane"/>
    <property type="evidence" value="ECO:0007669"/>
    <property type="project" value="UniProtKB-SubCell"/>
</dbReference>
<evidence type="ECO:0000256" key="1">
    <source>
        <dbReference type="ARBA" id="ARBA00004651"/>
    </source>
</evidence>
<evidence type="ECO:0000256" key="5">
    <source>
        <dbReference type="ARBA" id="ARBA00022989"/>
    </source>
</evidence>
<keyword evidence="5 7" id="KW-1133">Transmembrane helix</keyword>
<sequence length="315" mass="32852">MFTRIVRRVVAFALSALAAAVLAFLLLAVLPGDVARAQLGIDASDADVARLRAQLGLDRPLLVRLGDWLGGLLHGDLGTSYATQTPVAPQVLDAAQVTLILVLAGLLVAWAIALVLGTLAGMRPHRPEGVVAGLVAQVGISVPSFLAGLLLVIVFAVRLGWLPAGGWTAPADGVSDFLAHLALPALALGLVHGSVLARWLRGSVRDVAHEDFLRTARAVGLTAGQAMWRHGMRSALVPVIAASGVEFASLVIGAVVIEQVFVIPGLGSLLLRAVGTRDLAMIQAIVLVVVVLVLLVNLLVDVLQAIVDPRLRERA</sequence>
<evidence type="ECO:0000256" key="7">
    <source>
        <dbReference type="RuleBase" id="RU363032"/>
    </source>
</evidence>
<protein>
    <submittedName>
        <fullName evidence="9">ABC transporter permease</fullName>
    </submittedName>
</protein>
<dbReference type="PROSITE" id="PS50928">
    <property type="entry name" value="ABC_TM1"/>
    <property type="match status" value="1"/>
</dbReference>
<evidence type="ECO:0000313" key="10">
    <source>
        <dbReference type="Proteomes" id="UP000481339"/>
    </source>
</evidence>
<dbReference type="EMBL" id="WBKA01000001">
    <property type="protein sequence ID" value="KAB1633615.1"/>
    <property type="molecule type" value="Genomic_DNA"/>
</dbReference>
<feature type="domain" description="ABC transmembrane type-1" evidence="8">
    <location>
        <begin position="95"/>
        <end position="300"/>
    </location>
</feature>
<name>A0A7C8FS05_9MICO</name>
<comment type="subcellular location">
    <subcellularLocation>
        <location evidence="1 7">Cell membrane</location>
        <topology evidence="1 7">Multi-pass membrane protein</topology>
    </subcellularLocation>
</comment>
<dbReference type="GO" id="GO:0071916">
    <property type="term" value="F:dipeptide transmembrane transporter activity"/>
    <property type="evidence" value="ECO:0007669"/>
    <property type="project" value="TreeGrafter"/>
</dbReference>
<keyword evidence="4 7" id="KW-0812">Transmembrane</keyword>
<evidence type="ECO:0000259" key="8">
    <source>
        <dbReference type="PROSITE" id="PS50928"/>
    </source>
</evidence>
<dbReference type="InterPro" id="IPR045621">
    <property type="entry name" value="BPD_transp_1_N"/>
</dbReference>
<dbReference type="OrthoDB" id="9778910at2"/>
<feature type="transmembrane region" description="Helical" evidence="7">
    <location>
        <begin position="131"/>
        <end position="157"/>
    </location>
</feature>
<dbReference type="Gene3D" id="1.10.3720.10">
    <property type="entry name" value="MetI-like"/>
    <property type="match status" value="1"/>
</dbReference>
<feature type="transmembrane region" description="Helical" evidence="7">
    <location>
        <begin position="281"/>
        <end position="307"/>
    </location>
</feature>
<dbReference type="RefSeq" id="WP_158035393.1">
    <property type="nucleotide sequence ID" value="NZ_BAAAZV010000018.1"/>
</dbReference>
<dbReference type="AlphaFoldDB" id="A0A7C8FS05"/>
<comment type="caution">
    <text evidence="9">The sequence shown here is derived from an EMBL/GenBank/DDBJ whole genome shotgun (WGS) entry which is preliminary data.</text>
</comment>